<dbReference type="SUPFAM" id="SSF55486">
    <property type="entry name" value="Metalloproteases ('zincins'), catalytic domain"/>
    <property type="match status" value="1"/>
</dbReference>
<sequence>MIARLLAIFFCFLCLATPALLAQGSFATDGCGTTERSPWLDKYQSGKIAPVPKSAETQYIPIHLTIVGEDGGSGYADPLTLIQSFLLLNQDFQNVNVQFYIDGDIEYLNSSIYFDHDFADGRDLLANFNRRNVFNNYVVGNPAGNCGYYSSAEDAIVLGVGCINGGDRTWSHEVGHFLGLPHTFYGWEGVGDLDEVDAFNKPAPATVQLGSRAVEVERVDGSNCEDAADGFCDTPPDYLPERWQCNGAGIFADSLLDPDSTRFAVRGENIMSYANDICVNKFSEEQITAMSTNLTGRTDLARDDIPEFRAARGEDLSLLSPANRAVAPYSDEVELKWNSVADADFYLVQLNISSNFNGSVFTSFFTSDTSAVIRDILTPNRRYYWRVRPLNRFDLNSTFSEVSQFRNGATTTATIDVALDAAISVAPNPATGGREVAITGTGVGTGELNYQLLDPSGRVLLQRSGIRVVGGNFRESIPTSTLASGIYFLRLTLDGKLVTRRIAVTP</sequence>
<dbReference type="Gene3D" id="3.40.390.10">
    <property type="entry name" value="Collagenase (Catalytic Domain)"/>
    <property type="match status" value="1"/>
</dbReference>
<evidence type="ECO:0000313" key="2">
    <source>
        <dbReference type="EMBL" id="MBB4078351.1"/>
    </source>
</evidence>
<organism evidence="2 3">
    <name type="scientific">Neolewinella aquimaris</name>
    <dbReference type="NCBI Taxonomy" id="1835722"/>
    <lineage>
        <taxon>Bacteria</taxon>
        <taxon>Pseudomonadati</taxon>
        <taxon>Bacteroidota</taxon>
        <taxon>Saprospiria</taxon>
        <taxon>Saprospirales</taxon>
        <taxon>Lewinellaceae</taxon>
        <taxon>Neolewinella</taxon>
    </lineage>
</organism>
<name>A0A840DZC9_9BACT</name>
<proteinExistence type="predicted"/>
<dbReference type="InterPro" id="IPR024079">
    <property type="entry name" value="MetalloPept_cat_dom_sf"/>
</dbReference>
<protein>
    <recommendedName>
        <fullName evidence="4">T9SS type A sorting domain-containing protein</fullName>
    </recommendedName>
</protein>
<evidence type="ECO:0008006" key="4">
    <source>
        <dbReference type="Google" id="ProtNLM"/>
    </source>
</evidence>
<dbReference type="Gene3D" id="2.60.40.10">
    <property type="entry name" value="Immunoglobulins"/>
    <property type="match status" value="1"/>
</dbReference>
<dbReference type="AlphaFoldDB" id="A0A840DZC9"/>
<feature type="signal peptide" evidence="1">
    <location>
        <begin position="1"/>
        <end position="22"/>
    </location>
</feature>
<evidence type="ECO:0000256" key="1">
    <source>
        <dbReference type="SAM" id="SignalP"/>
    </source>
</evidence>
<dbReference type="NCBIfam" id="TIGR04183">
    <property type="entry name" value="Por_Secre_tail"/>
    <property type="match status" value="1"/>
</dbReference>
<dbReference type="RefSeq" id="WP_183494604.1">
    <property type="nucleotide sequence ID" value="NZ_JACIFF010000002.1"/>
</dbReference>
<accession>A0A840DZC9</accession>
<dbReference type="SUPFAM" id="SSF49265">
    <property type="entry name" value="Fibronectin type III"/>
    <property type="match status" value="1"/>
</dbReference>
<dbReference type="EMBL" id="JACIFF010000002">
    <property type="protein sequence ID" value="MBB4078351.1"/>
    <property type="molecule type" value="Genomic_DNA"/>
</dbReference>
<dbReference type="Proteomes" id="UP000576209">
    <property type="component" value="Unassembled WGS sequence"/>
</dbReference>
<dbReference type="InterPro" id="IPR013783">
    <property type="entry name" value="Ig-like_fold"/>
</dbReference>
<comment type="caution">
    <text evidence="2">The sequence shown here is derived from an EMBL/GenBank/DDBJ whole genome shotgun (WGS) entry which is preliminary data.</text>
</comment>
<feature type="chain" id="PRO_5033037778" description="T9SS type A sorting domain-containing protein" evidence="1">
    <location>
        <begin position="23"/>
        <end position="506"/>
    </location>
</feature>
<dbReference type="GO" id="GO:0008237">
    <property type="term" value="F:metallopeptidase activity"/>
    <property type="evidence" value="ECO:0007669"/>
    <property type="project" value="InterPro"/>
</dbReference>
<gene>
    <name evidence="2" type="ORF">GGR28_000964</name>
</gene>
<keyword evidence="3" id="KW-1185">Reference proteome</keyword>
<dbReference type="InterPro" id="IPR036116">
    <property type="entry name" value="FN3_sf"/>
</dbReference>
<evidence type="ECO:0000313" key="3">
    <source>
        <dbReference type="Proteomes" id="UP000576209"/>
    </source>
</evidence>
<dbReference type="InterPro" id="IPR026444">
    <property type="entry name" value="Secre_tail"/>
</dbReference>
<keyword evidence="1" id="KW-0732">Signal</keyword>
<reference evidence="2 3" key="1">
    <citation type="submission" date="2020-08" db="EMBL/GenBank/DDBJ databases">
        <title>Genomic Encyclopedia of Type Strains, Phase IV (KMG-IV): sequencing the most valuable type-strain genomes for metagenomic binning, comparative biology and taxonomic classification.</title>
        <authorList>
            <person name="Goeker M."/>
        </authorList>
    </citation>
    <scope>NUCLEOTIDE SEQUENCE [LARGE SCALE GENOMIC DNA]</scope>
    <source>
        <strain evidence="2 3">DSM 105137</strain>
    </source>
</reference>